<dbReference type="Gene3D" id="1.20.1270.60">
    <property type="entry name" value="Arfaptin homology (AH) domain/BAR domain"/>
    <property type="match status" value="1"/>
</dbReference>
<dbReference type="GO" id="GO:0030479">
    <property type="term" value="C:actin cortical patch"/>
    <property type="evidence" value="ECO:0007669"/>
    <property type="project" value="TreeGrafter"/>
</dbReference>
<protein>
    <submittedName>
        <fullName evidence="7">2887_t:CDS:1</fullName>
    </submittedName>
</protein>
<dbReference type="SUPFAM" id="SSF103657">
    <property type="entry name" value="BAR/IMD domain-like"/>
    <property type="match status" value="1"/>
</dbReference>
<evidence type="ECO:0000256" key="4">
    <source>
        <dbReference type="SAM" id="MobiDB-lite"/>
    </source>
</evidence>
<keyword evidence="3" id="KW-0175">Coiled coil</keyword>
<feature type="compositionally biased region" description="Pro residues" evidence="4">
    <location>
        <begin position="359"/>
        <end position="369"/>
    </location>
</feature>
<dbReference type="PROSITE" id="PS51021">
    <property type="entry name" value="BAR"/>
    <property type="match status" value="1"/>
</dbReference>
<evidence type="ECO:0000313" key="8">
    <source>
        <dbReference type="Proteomes" id="UP000789396"/>
    </source>
</evidence>
<dbReference type="PANTHER" id="PTHR47174">
    <property type="entry name" value="BRIDGING INTEGRATOR 3"/>
    <property type="match status" value="1"/>
</dbReference>
<dbReference type="InterPro" id="IPR036028">
    <property type="entry name" value="SH3-like_dom_sf"/>
</dbReference>
<dbReference type="GO" id="GO:0051666">
    <property type="term" value="P:actin cortical patch localization"/>
    <property type="evidence" value="ECO:0007669"/>
    <property type="project" value="InterPro"/>
</dbReference>
<dbReference type="SMART" id="SM00326">
    <property type="entry name" value="SH3"/>
    <property type="match status" value="1"/>
</dbReference>
<sequence length="430" mass="50070">MSIYNLNTAINLFSGLMQERYNKGIRSLTAKNSRKNGSSNRHALVFLDIRFDDIQTRFSELTKQTEKLHSDARKFRDGISNMLNHQANFADLVVELYKPITPGGASEGAVTRRVNTPTQTMKAAEEYAKLMSKVRDTILAELDSIDRRIIIPASEFLDIIKLIKKTITKREHKKVDYDRFQNSVKKLNDKKDKSLSEEKQLHKYEDQLEHATQEYEHYNDMLKRELPLFFEYRIEFIEPIFECFYHMQLRIYGFLFEQFEQLAELGYFDFESDIVDAFEKKIVDAKEQLEDITLIKRGKRDKKQNESSRKQSPVRESARARSAGRTPIYSNEDHHYEDDEPPAYTPTPVKTNSKLYPTPKVPPPPPPVSRKPKLVRYVVALYDYEATAEGDLSFRKDDKIEVIERTADVNDWWTGKLNGVTGVFPGNFKI</sequence>
<keyword evidence="8" id="KW-1185">Reference proteome</keyword>
<name>A0A9N8VEB6_9GLOM</name>
<dbReference type="GO" id="GO:0006897">
    <property type="term" value="P:endocytosis"/>
    <property type="evidence" value="ECO:0007669"/>
    <property type="project" value="InterPro"/>
</dbReference>
<dbReference type="InterPro" id="IPR046982">
    <property type="entry name" value="BIN3/RVS161-like"/>
</dbReference>
<dbReference type="PROSITE" id="PS50002">
    <property type="entry name" value="SH3"/>
    <property type="match status" value="1"/>
</dbReference>
<dbReference type="PANTHER" id="PTHR47174:SF1">
    <property type="entry name" value="REDUCED VIABILITY UPON STARVATION PROTEIN 167"/>
    <property type="match status" value="1"/>
</dbReference>
<dbReference type="CDD" id="cd07599">
    <property type="entry name" value="BAR_Rvs167p"/>
    <property type="match status" value="1"/>
</dbReference>
<keyword evidence="1 2" id="KW-0728">SH3 domain</keyword>
<dbReference type="SMART" id="SM00721">
    <property type="entry name" value="BAR"/>
    <property type="match status" value="1"/>
</dbReference>
<dbReference type="FunFam" id="2.30.30.40:FF:000100">
    <property type="entry name" value="SH3 domain-containing YSC84-like protein 1"/>
    <property type="match status" value="1"/>
</dbReference>
<dbReference type="Pfam" id="PF03114">
    <property type="entry name" value="BAR"/>
    <property type="match status" value="1"/>
</dbReference>
<feature type="coiled-coil region" evidence="3">
    <location>
        <begin position="177"/>
        <end position="221"/>
    </location>
</feature>
<evidence type="ECO:0000259" key="6">
    <source>
        <dbReference type="PROSITE" id="PS51021"/>
    </source>
</evidence>
<dbReference type="GO" id="GO:0097320">
    <property type="term" value="P:plasma membrane tubulation"/>
    <property type="evidence" value="ECO:0007669"/>
    <property type="project" value="TreeGrafter"/>
</dbReference>
<dbReference type="Gene3D" id="2.30.30.40">
    <property type="entry name" value="SH3 Domains"/>
    <property type="match status" value="1"/>
</dbReference>
<comment type="caution">
    <text evidence="7">The sequence shown here is derived from an EMBL/GenBank/DDBJ whole genome shotgun (WGS) entry which is preliminary data.</text>
</comment>
<evidence type="ECO:0000256" key="2">
    <source>
        <dbReference type="PROSITE-ProRule" id="PRU00192"/>
    </source>
</evidence>
<evidence type="ECO:0000259" key="5">
    <source>
        <dbReference type="PROSITE" id="PS50002"/>
    </source>
</evidence>
<gene>
    <name evidence="7" type="ORF">RFULGI_LOCUS288</name>
</gene>
<dbReference type="OrthoDB" id="443981at2759"/>
<dbReference type="PRINTS" id="PR00452">
    <property type="entry name" value="SH3DOMAIN"/>
</dbReference>
<evidence type="ECO:0000313" key="7">
    <source>
        <dbReference type="EMBL" id="CAG8452287.1"/>
    </source>
</evidence>
<proteinExistence type="predicted"/>
<reference evidence="7" key="1">
    <citation type="submission" date="2021-06" db="EMBL/GenBank/DDBJ databases">
        <authorList>
            <person name="Kallberg Y."/>
            <person name="Tangrot J."/>
            <person name="Rosling A."/>
        </authorList>
    </citation>
    <scope>NUCLEOTIDE SEQUENCE</scope>
    <source>
        <strain evidence="7">IN212</strain>
    </source>
</reference>
<feature type="domain" description="BAR" evidence="6">
    <location>
        <begin position="36"/>
        <end position="291"/>
    </location>
</feature>
<dbReference type="Pfam" id="PF00018">
    <property type="entry name" value="SH3_1"/>
    <property type="match status" value="1"/>
</dbReference>
<dbReference type="GO" id="GO:1990528">
    <property type="term" value="C:Rvs161p-Rvs167p complex"/>
    <property type="evidence" value="ECO:0007669"/>
    <property type="project" value="TreeGrafter"/>
</dbReference>
<dbReference type="SUPFAM" id="SSF50044">
    <property type="entry name" value="SH3-domain"/>
    <property type="match status" value="1"/>
</dbReference>
<dbReference type="InterPro" id="IPR001452">
    <property type="entry name" value="SH3_domain"/>
</dbReference>
<dbReference type="GO" id="GO:0008289">
    <property type="term" value="F:lipid binding"/>
    <property type="evidence" value="ECO:0007669"/>
    <property type="project" value="TreeGrafter"/>
</dbReference>
<dbReference type="InterPro" id="IPR004148">
    <property type="entry name" value="BAR_dom"/>
</dbReference>
<dbReference type="Proteomes" id="UP000789396">
    <property type="component" value="Unassembled WGS sequence"/>
</dbReference>
<dbReference type="GO" id="GO:0043332">
    <property type="term" value="C:mating projection tip"/>
    <property type="evidence" value="ECO:0007669"/>
    <property type="project" value="TreeGrafter"/>
</dbReference>
<dbReference type="GO" id="GO:0031097">
    <property type="term" value="C:medial cortex"/>
    <property type="evidence" value="ECO:0007669"/>
    <property type="project" value="TreeGrafter"/>
</dbReference>
<feature type="region of interest" description="Disordered" evidence="4">
    <location>
        <begin position="297"/>
        <end position="370"/>
    </location>
</feature>
<evidence type="ECO:0000256" key="1">
    <source>
        <dbReference type="ARBA" id="ARBA00022443"/>
    </source>
</evidence>
<accession>A0A9N8VEB6</accession>
<dbReference type="EMBL" id="CAJVPZ010000084">
    <property type="protein sequence ID" value="CAG8452287.1"/>
    <property type="molecule type" value="Genomic_DNA"/>
</dbReference>
<evidence type="ECO:0000256" key="3">
    <source>
        <dbReference type="SAM" id="Coils"/>
    </source>
</evidence>
<organism evidence="7 8">
    <name type="scientific">Racocetra fulgida</name>
    <dbReference type="NCBI Taxonomy" id="60492"/>
    <lineage>
        <taxon>Eukaryota</taxon>
        <taxon>Fungi</taxon>
        <taxon>Fungi incertae sedis</taxon>
        <taxon>Mucoromycota</taxon>
        <taxon>Glomeromycotina</taxon>
        <taxon>Glomeromycetes</taxon>
        <taxon>Diversisporales</taxon>
        <taxon>Gigasporaceae</taxon>
        <taxon>Racocetra</taxon>
    </lineage>
</organism>
<feature type="domain" description="SH3" evidence="5">
    <location>
        <begin position="373"/>
        <end position="430"/>
    </location>
</feature>
<dbReference type="InterPro" id="IPR027267">
    <property type="entry name" value="AH/BAR_dom_sf"/>
</dbReference>
<dbReference type="AlphaFoldDB" id="A0A9N8VEB6"/>